<evidence type="ECO:0000313" key="3">
    <source>
        <dbReference type="EMBL" id="TFB02253.1"/>
    </source>
</evidence>
<feature type="domain" description="25S rRNA (uridine-N(3))-methyltransferase BMT5-like" evidence="2">
    <location>
        <begin position="56"/>
        <end position="106"/>
    </location>
</feature>
<feature type="region of interest" description="Disordered" evidence="1">
    <location>
        <begin position="109"/>
        <end position="169"/>
    </location>
</feature>
<sequence>MAKRRKLARQPAPQRPSGRPPPRDKTQPKPPGAAKKKKKQQHDEPVIPFGRHDRILLVGEGDLSFAASIVEHHGCTNVTATVLEKDHAELVAKYPAVDAYIAVINRRPGHRDSNAAGAGVGAEPDGQLNDKDGHDAKDKEHDDEDNYEQEEGEEVGEEDDDDDTKRKPSTITNKLIYNVDATKFPPSIARAPHDRIIFNFPHVGGKSTDVNRQVRYNQELLVSFFQRCLASPGAPLAPGGSVVVTLFEGEPYTLWNIRDLGRHAGLQLERSFRFQAGVYPGYRHARTFGVVRNKKGEESSGWKGEERPARSYVFMRKEEVEGQASKKRKRAADDSSSDEDDE</sequence>
<dbReference type="EMBL" id="PPTA01000007">
    <property type="protein sequence ID" value="TFB02253.1"/>
    <property type="molecule type" value="Genomic_DNA"/>
</dbReference>
<accession>A0ABY2H1X2</accession>
<evidence type="ECO:0000256" key="1">
    <source>
        <dbReference type="SAM" id="MobiDB-lite"/>
    </source>
</evidence>
<dbReference type="Proteomes" id="UP001642720">
    <property type="component" value="Unassembled WGS sequence"/>
</dbReference>
<dbReference type="RefSeq" id="XP_073558454.1">
    <property type="nucleotide sequence ID" value="XM_073703283.1"/>
</dbReference>
<protein>
    <recommendedName>
        <fullName evidence="2">25S rRNA (uridine-N(3))-methyltransferase BMT5-like domain-containing protein</fullName>
    </recommendedName>
</protein>
<dbReference type="PANTHER" id="PTHR11538:SF26">
    <property type="entry name" value="FERREDOXIN-FOLD ANTICODON-BINDING DOMAIN-CONTAINING PROTEIN 1"/>
    <property type="match status" value="1"/>
</dbReference>
<feature type="domain" description="25S rRNA (uridine-N(3))-methyltransferase BMT5-like" evidence="2">
    <location>
        <begin position="173"/>
        <end position="286"/>
    </location>
</feature>
<feature type="compositionally biased region" description="Acidic residues" evidence="1">
    <location>
        <begin position="141"/>
        <end position="162"/>
    </location>
</feature>
<comment type="caution">
    <text evidence="3">The sequence shown here is derived from an EMBL/GenBank/DDBJ whole genome shotgun (WGS) entry which is preliminary data.</text>
</comment>
<gene>
    <name evidence="3" type="ORF">CCMA1212_006042</name>
</gene>
<evidence type="ECO:0000313" key="4">
    <source>
        <dbReference type="Proteomes" id="UP001642720"/>
    </source>
</evidence>
<organism evidence="3 4">
    <name type="scientific">Trichoderma ghanense</name>
    <dbReference type="NCBI Taxonomy" id="65468"/>
    <lineage>
        <taxon>Eukaryota</taxon>
        <taxon>Fungi</taxon>
        <taxon>Dikarya</taxon>
        <taxon>Ascomycota</taxon>
        <taxon>Pezizomycotina</taxon>
        <taxon>Sordariomycetes</taxon>
        <taxon>Hypocreomycetidae</taxon>
        <taxon>Hypocreales</taxon>
        <taxon>Hypocreaceae</taxon>
        <taxon>Trichoderma</taxon>
    </lineage>
</organism>
<dbReference type="PANTHER" id="PTHR11538">
    <property type="entry name" value="PHENYLALANYL-TRNA SYNTHETASE"/>
    <property type="match status" value="1"/>
</dbReference>
<reference evidence="3 4" key="1">
    <citation type="submission" date="2018-01" db="EMBL/GenBank/DDBJ databases">
        <title>Genome characterization of the sugarcane-associated fungus Trichoderma ghanense CCMA-1212 and their application in lignocelulose bioconversion.</title>
        <authorList>
            <person name="Steindorff A.S."/>
            <person name="Mendes T.D."/>
            <person name="Vilela E.S.D."/>
            <person name="Rodrigues D.S."/>
            <person name="Formighieri E.F."/>
            <person name="Melo I.S."/>
            <person name="Favaro L.C.L."/>
        </authorList>
    </citation>
    <scope>NUCLEOTIDE SEQUENCE [LARGE SCALE GENOMIC DNA]</scope>
    <source>
        <strain evidence="3 4">CCMA-1212</strain>
    </source>
</reference>
<dbReference type="InterPro" id="IPR019446">
    <property type="entry name" value="BMT5-like"/>
</dbReference>
<keyword evidence="4" id="KW-1185">Reference proteome</keyword>
<feature type="region of interest" description="Disordered" evidence="1">
    <location>
        <begin position="313"/>
        <end position="342"/>
    </location>
</feature>
<name>A0ABY2H1X2_9HYPO</name>
<feature type="compositionally biased region" description="Basic and acidic residues" evidence="1">
    <location>
        <begin position="128"/>
        <end position="140"/>
    </location>
</feature>
<proteinExistence type="predicted"/>
<evidence type="ECO:0000259" key="2">
    <source>
        <dbReference type="Pfam" id="PF10354"/>
    </source>
</evidence>
<dbReference type="GeneID" id="300577733"/>
<feature type="region of interest" description="Disordered" evidence="1">
    <location>
        <begin position="1"/>
        <end position="49"/>
    </location>
</feature>
<dbReference type="Pfam" id="PF10354">
    <property type="entry name" value="BMT5-like"/>
    <property type="match status" value="2"/>
</dbReference>